<name>A0A9W6H7B0_9MICO</name>
<evidence type="ECO:0000313" key="3">
    <source>
        <dbReference type="Proteomes" id="UP001142372"/>
    </source>
</evidence>
<reference evidence="2" key="1">
    <citation type="journal article" date="2014" name="Int. J. Syst. Evol. Microbiol.">
        <title>Complete genome sequence of Corynebacterium casei LMG S-19264T (=DSM 44701T), isolated from a smear-ripened cheese.</title>
        <authorList>
            <consortium name="US DOE Joint Genome Institute (JGI-PGF)"/>
            <person name="Walter F."/>
            <person name="Albersmeier A."/>
            <person name="Kalinowski J."/>
            <person name="Ruckert C."/>
        </authorList>
    </citation>
    <scope>NUCLEOTIDE SEQUENCE</scope>
    <source>
        <strain evidence="2">VKM Ac-1401</strain>
    </source>
</reference>
<dbReference type="Gene3D" id="3.30.70.100">
    <property type="match status" value="1"/>
</dbReference>
<dbReference type="PROSITE" id="PS51502">
    <property type="entry name" value="S_R_A_B_BARREL"/>
    <property type="match status" value="1"/>
</dbReference>
<comment type="caution">
    <text evidence="2">The sequence shown here is derived from an EMBL/GenBank/DDBJ whole genome shotgun (WGS) entry which is preliminary data.</text>
</comment>
<dbReference type="AlphaFoldDB" id="A0A9W6H7B0"/>
<accession>A0A9W6H7B0</accession>
<dbReference type="Proteomes" id="UP001142372">
    <property type="component" value="Unassembled WGS sequence"/>
</dbReference>
<reference evidence="2" key="2">
    <citation type="submission" date="2023-01" db="EMBL/GenBank/DDBJ databases">
        <authorList>
            <person name="Sun Q."/>
            <person name="Evtushenko L."/>
        </authorList>
    </citation>
    <scope>NUCLEOTIDE SEQUENCE</scope>
    <source>
        <strain evidence="2">VKM Ac-1401</strain>
    </source>
</reference>
<feature type="domain" description="Stress-response A/B barrel" evidence="1">
    <location>
        <begin position="3"/>
        <end position="97"/>
    </location>
</feature>
<protein>
    <recommendedName>
        <fullName evidence="1">Stress-response A/B barrel domain-containing protein</fullName>
    </recommendedName>
</protein>
<dbReference type="SMART" id="SM00886">
    <property type="entry name" value="Dabb"/>
    <property type="match status" value="1"/>
</dbReference>
<evidence type="ECO:0000313" key="2">
    <source>
        <dbReference type="EMBL" id="GLJ75306.1"/>
    </source>
</evidence>
<dbReference type="Pfam" id="PF07876">
    <property type="entry name" value="Dabb"/>
    <property type="match status" value="1"/>
</dbReference>
<dbReference type="InterPro" id="IPR011008">
    <property type="entry name" value="Dimeric_a/b-barrel"/>
</dbReference>
<evidence type="ECO:0000259" key="1">
    <source>
        <dbReference type="PROSITE" id="PS51502"/>
    </source>
</evidence>
<dbReference type="InterPro" id="IPR013097">
    <property type="entry name" value="Dabb"/>
</dbReference>
<dbReference type="EMBL" id="BSEN01000003">
    <property type="protein sequence ID" value="GLJ75306.1"/>
    <property type="molecule type" value="Genomic_DNA"/>
</dbReference>
<dbReference type="SUPFAM" id="SSF54909">
    <property type="entry name" value="Dimeric alpha+beta barrel"/>
    <property type="match status" value="1"/>
</dbReference>
<keyword evidence="3" id="KW-1185">Reference proteome</keyword>
<proteinExistence type="predicted"/>
<dbReference type="RefSeq" id="WP_271175992.1">
    <property type="nucleotide sequence ID" value="NZ_BAAAJO010000001.1"/>
</dbReference>
<sequence length="99" mass="11015">MTVTHVVLVQWNEQVDPAELDWIRTYTQSLQSSIQGIRSVVDGPSMSPENLEAGYDYGLVIVFADALSRDVYLTHPSHIPLAEALQRNSSRVAVFDIAD</sequence>
<gene>
    <name evidence="2" type="ORF">GCM10017584_08800</name>
</gene>
<organism evidence="2 3">
    <name type="scientific">Leifsonia poae</name>
    <dbReference type="NCBI Taxonomy" id="110933"/>
    <lineage>
        <taxon>Bacteria</taxon>
        <taxon>Bacillati</taxon>
        <taxon>Actinomycetota</taxon>
        <taxon>Actinomycetes</taxon>
        <taxon>Micrococcales</taxon>
        <taxon>Microbacteriaceae</taxon>
        <taxon>Leifsonia</taxon>
    </lineage>
</organism>